<dbReference type="Proteomes" id="UP000664859">
    <property type="component" value="Unassembled WGS sequence"/>
</dbReference>
<evidence type="ECO:0000313" key="2">
    <source>
        <dbReference type="EMBL" id="KAG5180310.1"/>
    </source>
</evidence>
<dbReference type="AlphaFoldDB" id="A0A836CBJ9"/>
<accession>A0A836CBJ9</accession>
<evidence type="ECO:0008006" key="4">
    <source>
        <dbReference type="Google" id="ProtNLM"/>
    </source>
</evidence>
<dbReference type="CDD" id="cd06257">
    <property type="entry name" value="DnaJ"/>
    <property type="match status" value="1"/>
</dbReference>
<reference evidence="2" key="1">
    <citation type="submission" date="2021-02" db="EMBL/GenBank/DDBJ databases">
        <title>First Annotated Genome of the Yellow-green Alga Tribonema minus.</title>
        <authorList>
            <person name="Mahan K.M."/>
        </authorList>
    </citation>
    <scope>NUCLEOTIDE SEQUENCE</scope>
    <source>
        <strain evidence="2">UTEX B ZZ1240</strain>
    </source>
</reference>
<protein>
    <recommendedName>
        <fullName evidence="4">J domain-containing protein</fullName>
    </recommendedName>
</protein>
<comment type="caution">
    <text evidence="2">The sequence shown here is derived from an EMBL/GenBank/DDBJ whole genome shotgun (WGS) entry which is preliminary data.</text>
</comment>
<evidence type="ECO:0000313" key="3">
    <source>
        <dbReference type="Proteomes" id="UP000664859"/>
    </source>
</evidence>
<name>A0A836CBJ9_9STRA</name>
<dbReference type="EMBL" id="JAFCMP010000401">
    <property type="protein sequence ID" value="KAG5180310.1"/>
    <property type="molecule type" value="Genomic_DNA"/>
</dbReference>
<proteinExistence type="predicted"/>
<evidence type="ECO:0000256" key="1">
    <source>
        <dbReference type="SAM" id="MobiDB-lite"/>
    </source>
</evidence>
<gene>
    <name evidence="2" type="ORF">JKP88DRAFT_349626</name>
</gene>
<keyword evidence="3" id="KW-1185">Reference proteome</keyword>
<organism evidence="2 3">
    <name type="scientific">Tribonema minus</name>
    <dbReference type="NCBI Taxonomy" id="303371"/>
    <lineage>
        <taxon>Eukaryota</taxon>
        <taxon>Sar</taxon>
        <taxon>Stramenopiles</taxon>
        <taxon>Ochrophyta</taxon>
        <taxon>PX clade</taxon>
        <taxon>Xanthophyceae</taxon>
        <taxon>Tribonematales</taxon>
        <taxon>Tribonemataceae</taxon>
        <taxon>Tribonema</taxon>
    </lineage>
</organism>
<feature type="region of interest" description="Disordered" evidence="1">
    <location>
        <begin position="1"/>
        <end position="23"/>
    </location>
</feature>
<dbReference type="Gene3D" id="1.10.287.110">
    <property type="entry name" value="DnaJ domain"/>
    <property type="match status" value="1"/>
</dbReference>
<dbReference type="SUPFAM" id="SSF46565">
    <property type="entry name" value="Chaperone J-domain"/>
    <property type="match status" value="1"/>
</dbReference>
<sequence length="113" mass="12770">MLDQQVHALNRPTQPQRGHEAPRPHLHFRIDRMLAWDILEAPERPLVIVQLCALLQQPRDTPYAALQRAYRAQVKRCHPDVLAPDADAEAAIAHFHALVAAWDRALPALKRGG</sequence>
<dbReference type="InterPro" id="IPR036869">
    <property type="entry name" value="J_dom_sf"/>
</dbReference>
<dbReference type="InterPro" id="IPR001623">
    <property type="entry name" value="DnaJ_domain"/>
</dbReference>